<gene>
    <name evidence="2" type="ORF">EP164_14780</name>
</gene>
<protein>
    <submittedName>
        <fullName evidence="2">Uncharacterized protein</fullName>
    </submittedName>
</protein>
<sequence length="67" mass="7794">MDLTPHKTKPHYLKYRFFVITITKQKRFFVGAFAGALFERNTNKTNDKQHVNRGYDSESGTNSKRVG</sequence>
<evidence type="ECO:0000313" key="3">
    <source>
        <dbReference type="Proteomes" id="UP000307592"/>
    </source>
</evidence>
<dbReference type="Proteomes" id="UP000307592">
    <property type="component" value="Unassembled WGS sequence"/>
</dbReference>
<comment type="caution">
    <text evidence="2">The sequence shown here is derived from an EMBL/GenBank/DDBJ whole genome shotgun (WGS) entry which is preliminary data.</text>
</comment>
<evidence type="ECO:0000256" key="1">
    <source>
        <dbReference type="SAM" id="MobiDB-lite"/>
    </source>
</evidence>
<organism evidence="2 3">
    <name type="scientific">Photorhabdus luminescens subsp. sonorensis</name>
    <dbReference type="NCBI Taxonomy" id="1173677"/>
    <lineage>
        <taxon>Bacteria</taxon>
        <taxon>Pseudomonadati</taxon>
        <taxon>Pseudomonadota</taxon>
        <taxon>Gammaproteobacteria</taxon>
        <taxon>Enterobacterales</taxon>
        <taxon>Morganellaceae</taxon>
        <taxon>Photorhabdus</taxon>
    </lineage>
</organism>
<evidence type="ECO:0000313" key="2">
    <source>
        <dbReference type="EMBL" id="TNH42788.1"/>
    </source>
</evidence>
<feature type="compositionally biased region" description="Basic and acidic residues" evidence="1">
    <location>
        <begin position="41"/>
        <end position="56"/>
    </location>
</feature>
<feature type="region of interest" description="Disordered" evidence="1">
    <location>
        <begin position="41"/>
        <end position="67"/>
    </location>
</feature>
<proteinExistence type="predicted"/>
<dbReference type="AlphaFoldDB" id="A0A5C4RGC0"/>
<reference evidence="2 3" key="1">
    <citation type="submission" date="2019-01" db="EMBL/GenBank/DDBJ databases">
        <title>Draft genome assembly of Photorhabdus luminescens subsp. sonorensis Caborca.</title>
        <authorList>
            <person name="Duong D.A."/>
            <person name="Espinosa-Artiles P."/>
            <person name="Orozco R.A."/>
            <person name="Molnar I."/>
            <person name="Stock P."/>
        </authorList>
    </citation>
    <scope>NUCLEOTIDE SEQUENCE [LARGE SCALE GENOMIC DNA]</scope>
    <source>
        <strain evidence="2 3">Caborca</strain>
    </source>
</reference>
<name>A0A5C4RGC0_PHOLU</name>
<accession>A0A5C4RGC0</accession>
<feature type="compositionally biased region" description="Polar residues" evidence="1">
    <location>
        <begin position="58"/>
        <end position="67"/>
    </location>
</feature>
<dbReference type="EMBL" id="SBIJ01000027">
    <property type="protein sequence ID" value="TNH42788.1"/>
    <property type="molecule type" value="Genomic_DNA"/>
</dbReference>